<name>G7W0F7_PAETH</name>
<protein>
    <submittedName>
        <fullName evidence="1">Uncharacterized protein</fullName>
    </submittedName>
</protein>
<reference evidence="2" key="1">
    <citation type="submission" date="2011-11" db="EMBL/GenBank/DDBJ databases">
        <title>Complete sequence of Paenibacillus terrae HPL-003.</title>
        <authorList>
            <person name="Shin S.H."/>
            <person name="Kim S."/>
            <person name="Kim J.Y."/>
        </authorList>
    </citation>
    <scope>NUCLEOTIDE SEQUENCE [LARGE SCALE GENOMIC DNA]</scope>
    <source>
        <strain evidence="2">HPL-003</strain>
    </source>
</reference>
<evidence type="ECO:0000313" key="2">
    <source>
        <dbReference type="Proteomes" id="UP000005876"/>
    </source>
</evidence>
<dbReference type="AlphaFoldDB" id="G7W0F7"/>
<dbReference type="Proteomes" id="UP000005876">
    <property type="component" value="Chromosome"/>
</dbReference>
<accession>G7W0F7</accession>
<evidence type="ECO:0000313" key="1">
    <source>
        <dbReference type="EMBL" id="AET59578.1"/>
    </source>
</evidence>
<gene>
    <name evidence="1" type="ordered locus">HPL003_14135</name>
</gene>
<dbReference type="STRING" id="985665.HPL003_14135"/>
<sequence length="54" mass="5843">MWSKDAVELAGVSQNTITSLAGNVIKCRDYDTLVILCQEIGVTPDEYIPNTAGK</sequence>
<reference key="2">
    <citation type="submission" date="2011-11" db="EMBL/GenBank/DDBJ databases">
        <authorList>
            <person name="Shin S.H."/>
            <person name="Kim S."/>
            <person name="Kim J.Y."/>
        </authorList>
    </citation>
    <scope>NUCLEOTIDE SEQUENCE</scope>
    <source>
        <strain>HPL-003</strain>
    </source>
</reference>
<organism evidence="1 2">
    <name type="scientific">Paenibacillus terrae (strain HPL-003)</name>
    <dbReference type="NCBI Taxonomy" id="985665"/>
    <lineage>
        <taxon>Bacteria</taxon>
        <taxon>Bacillati</taxon>
        <taxon>Bacillota</taxon>
        <taxon>Bacilli</taxon>
        <taxon>Bacillales</taxon>
        <taxon>Paenibacillaceae</taxon>
        <taxon>Paenibacillus</taxon>
    </lineage>
</organism>
<dbReference type="HOGENOM" id="CLU_3046145_0_0_9"/>
<reference evidence="1 2" key="3">
    <citation type="journal article" date="2012" name="J. Bacteriol.">
        <title>Genome Sequence of Paenibacillus terrae HPL-003, a Xylanase-Producing Bacterium Isolated from Soil Found in Forest Residue.</title>
        <authorList>
            <person name="Shin S.H."/>
            <person name="Kim S."/>
            <person name="Kim J.Y."/>
            <person name="Song H.Y."/>
            <person name="Cho S.J."/>
            <person name="Kim D.R."/>
            <person name="Lee K.I."/>
            <person name="Lim H.K."/>
            <person name="Park N.J."/>
            <person name="Hwang I.T."/>
            <person name="Yang K.S."/>
        </authorList>
    </citation>
    <scope>NUCLEOTIDE SEQUENCE [LARGE SCALE GENOMIC DNA]</scope>
    <source>
        <strain evidence="1 2">HPL-003</strain>
    </source>
</reference>
<dbReference type="EMBL" id="CP003107">
    <property type="protein sequence ID" value="AET59578.1"/>
    <property type="molecule type" value="Genomic_DNA"/>
</dbReference>
<dbReference type="KEGG" id="pta:HPL003_14135"/>
<proteinExistence type="predicted"/>